<dbReference type="Gene3D" id="3.30.70.100">
    <property type="match status" value="1"/>
</dbReference>
<feature type="domain" description="Stress-response A/B barrel" evidence="2">
    <location>
        <begin position="2"/>
        <end position="97"/>
    </location>
</feature>
<dbReference type="Pfam" id="PF07876">
    <property type="entry name" value="Dabb"/>
    <property type="match status" value="1"/>
</dbReference>
<reference evidence="3 4" key="1">
    <citation type="submission" date="2017-07" db="EMBL/GenBank/DDBJ databases">
        <title>Genome sequencing and assembly of Paenibacillus rigui.</title>
        <authorList>
            <person name="Mayilraj S."/>
        </authorList>
    </citation>
    <scope>NUCLEOTIDE SEQUENCE [LARGE SCALE GENOMIC DNA]</scope>
    <source>
        <strain evidence="3 4">JCM 16352</strain>
    </source>
</reference>
<name>A0A229UU51_9BACL</name>
<evidence type="ECO:0000313" key="3">
    <source>
        <dbReference type="EMBL" id="OXM87127.1"/>
    </source>
</evidence>
<evidence type="ECO:0000259" key="2">
    <source>
        <dbReference type="PROSITE" id="PS51502"/>
    </source>
</evidence>
<keyword evidence="4" id="KW-1185">Reference proteome</keyword>
<dbReference type="PANTHER" id="PTHR33178">
    <property type="match status" value="1"/>
</dbReference>
<dbReference type="OrthoDB" id="9808130at2"/>
<dbReference type="AlphaFoldDB" id="A0A229UU51"/>
<dbReference type="SUPFAM" id="SSF54909">
    <property type="entry name" value="Dimeric alpha+beta barrel"/>
    <property type="match status" value="1"/>
</dbReference>
<dbReference type="SMART" id="SM00886">
    <property type="entry name" value="Dabb"/>
    <property type="match status" value="1"/>
</dbReference>
<dbReference type="PANTHER" id="PTHR33178:SF10">
    <property type="entry name" value="STRESS-RESPONSE A_B BARREL DOMAIN-CONTAINING PROTEIN"/>
    <property type="match status" value="1"/>
</dbReference>
<dbReference type="InterPro" id="IPR011008">
    <property type="entry name" value="Dimeric_a/b-barrel"/>
</dbReference>
<protein>
    <submittedName>
        <fullName evidence="3">Stress protein</fullName>
    </submittedName>
</protein>
<dbReference type="InterPro" id="IPR013097">
    <property type="entry name" value="Dabb"/>
</dbReference>
<comment type="caution">
    <text evidence="3">The sequence shown here is derived from an EMBL/GenBank/DDBJ whole genome shotgun (WGS) entry which is preliminary data.</text>
</comment>
<evidence type="ECO:0000256" key="1">
    <source>
        <dbReference type="ARBA" id="ARBA00011738"/>
    </source>
</evidence>
<dbReference type="InterPro" id="IPR044662">
    <property type="entry name" value="HS1/DABB1-like"/>
</dbReference>
<comment type="subunit">
    <text evidence="1">Homodimer.</text>
</comment>
<gene>
    <name evidence="3" type="ORF">CF651_05590</name>
</gene>
<proteinExistence type="predicted"/>
<dbReference type="EMBL" id="NMQW01000008">
    <property type="protein sequence ID" value="OXM87127.1"/>
    <property type="molecule type" value="Genomic_DNA"/>
</dbReference>
<evidence type="ECO:0000313" key="4">
    <source>
        <dbReference type="Proteomes" id="UP000215509"/>
    </source>
</evidence>
<dbReference type="RefSeq" id="WP_094013874.1">
    <property type="nucleotide sequence ID" value="NZ_NMQW01000008.1"/>
</dbReference>
<accession>A0A229UU51</accession>
<organism evidence="3 4">
    <name type="scientific">Paenibacillus rigui</name>
    <dbReference type="NCBI Taxonomy" id="554312"/>
    <lineage>
        <taxon>Bacteria</taxon>
        <taxon>Bacillati</taxon>
        <taxon>Bacillota</taxon>
        <taxon>Bacilli</taxon>
        <taxon>Bacillales</taxon>
        <taxon>Paenibacillaceae</taxon>
        <taxon>Paenibacillus</taxon>
    </lineage>
</organism>
<sequence length="101" mass="11397">MYEHLVSFKFNEKFQPGMEAQLLETLLSFKGRIPGIVELTAGVNVTEETGNMHGYTLGLRVTFTDQEALRQYGPHPMHQQFVGMLDGILDNVVVVDYPIVK</sequence>
<dbReference type="Proteomes" id="UP000215509">
    <property type="component" value="Unassembled WGS sequence"/>
</dbReference>
<dbReference type="PROSITE" id="PS51502">
    <property type="entry name" value="S_R_A_B_BARREL"/>
    <property type="match status" value="1"/>
</dbReference>